<evidence type="ECO:0000313" key="2">
    <source>
        <dbReference type="EMBL" id="KAG5187509.1"/>
    </source>
</evidence>
<name>A0A836CJ94_9STRA</name>
<reference evidence="2" key="1">
    <citation type="submission" date="2021-02" db="EMBL/GenBank/DDBJ databases">
        <title>First Annotated Genome of the Yellow-green Alga Tribonema minus.</title>
        <authorList>
            <person name="Mahan K.M."/>
        </authorList>
    </citation>
    <scope>NUCLEOTIDE SEQUENCE</scope>
    <source>
        <strain evidence="2">UTEX B ZZ1240</strain>
    </source>
</reference>
<proteinExistence type="predicted"/>
<feature type="region of interest" description="Disordered" evidence="1">
    <location>
        <begin position="186"/>
        <end position="206"/>
    </location>
</feature>
<feature type="compositionally biased region" description="Basic residues" evidence="1">
    <location>
        <begin position="189"/>
        <end position="206"/>
    </location>
</feature>
<feature type="compositionally biased region" description="Basic and acidic residues" evidence="1">
    <location>
        <begin position="127"/>
        <end position="136"/>
    </location>
</feature>
<protein>
    <submittedName>
        <fullName evidence="2">Uncharacterized protein</fullName>
    </submittedName>
</protein>
<dbReference type="Proteomes" id="UP000664859">
    <property type="component" value="Unassembled WGS sequence"/>
</dbReference>
<gene>
    <name evidence="2" type="ORF">JKP88DRAFT_353709</name>
</gene>
<sequence length="239" mass="25383">MEAQQRQHHVAASSRCRDIKQRQAAMGAMGTAARQVTDGMWTAHGSETSAQQQQRAGMREPHPPMRTASGSGDSNAPAGAVNGGEGEAFTAGDADGGDDDCSGNDYSIHSLDVGADVVSASQEVDENSCHERKANDDAGGACSGGGLNAGESSDAGDDAWDSDSSNNCKPVRKSARIAVLEMQLGQGRQKGKGIAKRPQAKQQRKLCPHGRKRYDLWWRGDLRARQAPQRVQGLQTALW</sequence>
<feature type="region of interest" description="Disordered" evidence="1">
    <location>
        <begin position="1"/>
        <end position="107"/>
    </location>
</feature>
<accession>A0A836CJ94</accession>
<dbReference type="EMBL" id="JAFCMP010000089">
    <property type="protein sequence ID" value="KAG5187509.1"/>
    <property type="molecule type" value="Genomic_DNA"/>
</dbReference>
<evidence type="ECO:0000256" key="1">
    <source>
        <dbReference type="SAM" id="MobiDB-lite"/>
    </source>
</evidence>
<dbReference type="AlphaFoldDB" id="A0A836CJ94"/>
<comment type="caution">
    <text evidence="2">The sequence shown here is derived from an EMBL/GenBank/DDBJ whole genome shotgun (WGS) entry which is preliminary data.</text>
</comment>
<feature type="compositionally biased region" description="Polar residues" evidence="1">
    <location>
        <begin position="45"/>
        <end position="55"/>
    </location>
</feature>
<keyword evidence="3" id="KW-1185">Reference proteome</keyword>
<feature type="region of interest" description="Disordered" evidence="1">
    <location>
        <begin position="121"/>
        <end position="169"/>
    </location>
</feature>
<evidence type="ECO:0000313" key="3">
    <source>
        <dbReference type="Proteomes" id="UP000664859"/>
    </source>
</evidence>
<organism evidence="2 3">
    <name type="scientific">Tribonema minus</name>
    <dbReference type="NCBI Taxonomy" id="303371"/>
    <lineage>
        <taxon>Eukaryota</taxon>
        <taxon>Sar</taxon>
        <taxon>Stramenopiles</taxon>
        <taxon>Ochrophyta</taxon>
        <taxon>PX clade</taxon>
        <taxon>Xanthophyceae</taxon>
        <taxon>Tribonematales</taxon>
        <taxon>Tribonemataceae</taxon>
        <taxon>Tribonema</taxon>
    </lineage>
</organism>